<dbReference type="RefSeq" id="WP_349140023.1">
    <property type="nucleotide sequence ID" value="NZ_JBBMFT010000004.1"/>
</dbReference>
<feature type="domain" description="HTH lacI-type" evidence="4">
    <location>
        <begin position="6"/>
        <end position="60"/>
    </location>
</feature>
<dbReference type="SMART" id="SM00354">
    <property type="entry name" value="HTH_LACI"/>
    <property type="match status" value="1"/>
</dbReference>
<reference evidence="5 6" key="1">
    <citation type="submission" date="2024-03" db="EMBL/GenBank/DDBJ databases">
        <title>Human intestinal bacterial collection.</title>
        <authorList>
            <person name="Pauvert C."/>
            <person name="Hitch T.C.A."/>
            <person name="Clavel T."/>
        </authorList>
    </citation>
    <scope>NUCLEOTIDE SEQUENCE [LARGE SCALE GENOMIC DNA]</scope>
    <source>
        <strain evidence="5 6">CLA-AP-H34</strain>
    </source>
</reference>
<gene>
    <name evidence="5" type="ORF">WMO45_07695</name>
</gene>
<keyword evidence="3" id="KW-0804">Transcription</keyword>
<sequence>MSKQRPTLKDIAQSLGVSATTVHRALQGKEGVSALMSEEIRRRAMEMGYRTNYMASSLKRKAQKLAIAFPEPTLDNRYYYMSLWRGVRKFFREVSEFHVEPMEFYYPLAPGSNGAILREIYEHYAGEIAGLITIATDHPQSSYFLEKLAAKGIPITLVGADLYSEQRLCCVKAYDEMAGSLAAELLTAFQPKDLSARVLVTGNPVGSFAMLDQYYNMTGFESYLRAHAPGVTLQTTYHSDVHVSEQQLRTLLTQDPEVLAIYSTSARHTVMMSLLVEELGLQGKVRLIGSDLFPESLEALESGTLTAIVDKKVPLQSYRAAQYLFDHVIKGAYPPSGTIFIPPSVLLHSNGSADASQAFLR</sequence>
<name>A0ABV1EP77_9FIRM</name>
<evidence type="ECO:0000259" key="4">
    <source>
        <dbReference type="PROSITE" id="PS50932"/>
    </source>
</evidence>
<dbReference type="SUPFAM" id="SSF53822">
    <property type="entry name" value="Periplasmic binding protein-like I"/>
    <property type="match status" value="1"/>
</dbReference>
<organism evidence="5 6">
    <name type="scientific">Flavonifractor hominis</name>
    <dbReference type="NCBI Taxonomy" id="3133178"/>
    <lineage>
        <taxon>Bacteria</taxon>
        <taxon>Bacillati</taxon>
        <taxon>Bacillota</taxon>
        <taxon>Clostridia</taxon>
        <taxon>Eubacteriales</taxon>
        <taxon>Oscillospiraceae</taxon>
        <taxon>Flavonifractor</taxon>
    </lineage>
</organism>
<dbReference type="EMBL" id="JBBMFT010000004">
    <property type="protein sequence ID" value="MEQ2456401.1"/>
    <property type="molecule type" value="Genomic_DNA"/>
</dbReference>
<dbReference type="Gene3D" id="1.10.260.40">
    <property type="entry name" value="lambda repressor-like DNA-binding domains"/>
    <property type="match status" value="1"/>
</dbReference>
<keyword evidence="2" id="KW-0238">DNA-binding</keyword>
<dbReference type="InterPro" id="IPR000843">
    <property type="entry name" value="HTH_LacI"/>
</dbReference>
<dbReference type="Gene3D" id="3.40.50.2300">
    <property type="match status" value="2"/>
</dbReference>
<dbReference type="PANTHER" id="PTHR30146:SF152">
    <property type="entry name" value="TRANSCRIPTIONAL REGULATORY PROTEIN"/>
    <property type="match status" value="1"/>
</dbReference>
<keyword evidence="1" id="KW-0805">Transcription regulation</keyword>
<evidence type="ECO:0000313" key="6">
    <source>
        <dbReference type="Proteomes" id="UP001440599"/>
    </source>
</evidence>
<accession>A0ABV1EP77</accession>
<dbReference type="InterPro" id="IPR010982">
    <property type="entry name" value="Lambda_DNA-bd_dom_sf"/>
</dbReference>
<dbReference type="InterPro" id="IPR028082">
    <property type="entry name" value="Peripla_BP_I"/>
</dbReference>
<evidence type="ECO:0000313" key="5">
    <source>
        <dbReference type="EMBL" id="MEQ2456401.1"/>
    </source>
</evidence>
<dbReference type="Pfam" id="PF13407">
    <property type="entry name" value="Peripla_BP_4"/>
    <property type="match status" value="1"/>
</dbReference>
<dbReference type="PROSITE" id="PS50932">
    <property type="entry name" value="HTH_LACI_2"/>
    <property type="match status" value="1"/>
</dbReference>
<dbReference type="Pfam" id="PF00356">
    <property type="entry name" value="LacI"/>
    <property type="match status" value="1"/>
</dbReference>
<evidence type="ECO:0000256" key="2">
    <source>
        <dbReference type="ARBA" id="ARBA00023125"/>
    </source>
</evidence>
<proteinExistence type="predicted"/>
<evidence type="ECO:0000256" key="3">
    <source>
        <dbReference type="ARBA" id="ARBA00023163"/>
    </source>
</evidence>
<dbReference type="InterPro" id="IPR025997">
    <property type="entry name" value="SBP_2_dom"/>
</dbReference>
<protein>
    <submittedName>
        <fullName evidence="5">Substrate-binding domain-containing protein</fullName>
    </submittedName>
</protein>
<keyword evidence="6" id="KW-1185">Reference proteome</keyword>
<comment type="caution">
    <text evidence="5">The sequence shown here is derived from an EMBL/GenBank/DDBJ whole genome shotgun (WGS) entry which is preliminary data.</text>
</comment>
<dbReference type="CDD" id="cd01392">
    <property type="entry name" value="HTH_LacI"/>
    <property type="match status" value="1"/>
</dbReference>
<evidence type="ECO:0000256" key="1">
    <source>
        <dbReference type="ARBA" id="ARBA00023015"/>
    </source>
</evidence>
<dbReference type="PANTHER" id="PTHR30146">
    <property type="entry name" value="LACI-RELATED TRANSCRIPTIONAL REPRESSOR"/>
    <property type="match status" value="1"/>
</dbReference>
<dbReference type="SUPFAM" id="SSF47413">
    <property type="entry name" value="lambda repressor-like DNA-binding domains"/>
    <property type="match status" value="1"/>
</dbReference>
<dbReference type="Proteomes" id="UP001440599">
    <property type="component" value="Unassembled WGS sequence"/>
</dbReference>